<evidence type="ECO:0000256" key="1">
    <source>
        <dbReference type="ARBA" id="ARBA00006739"/>
    </source>
</evidence>
<dbReference type="PANTHER" id="PTHR43179:SF12">
    <property type="entry name" value="GALACTOFURANOSYLTRANSFERASE GLFT2"/>
    <property type="match status" value="1"/>
</dbReference>
<sequence>MKTAAVVILYHPTQQTLQNINSYHTAVDKLFVLDNTEGSASIINQSSFNNPTIHYSSDGINKGIAERLNEAAQQAINEGFEWLLLMDQDSSFEGNTFDLYIDSITNYQDKKQVALFGPNFSRQYKESIAETNLVKVPAMITSGSFLNLAAYQQIGPFDEALFIDGVDTEYCLRAQNCGYDIIKFLNIFLKHELGEAVKRASIKTLYMVKKVKDIHSPIRCYYIYRNNLYLQTKYKHLDKMVMKDINGCAITNIKKSIFYGTESRQIFKYLIKAHRDFKQNKMGKYQP</sequence>
<dbReference type="RefSeq" id="WP_323247063.1">
    <property type="nucleotide sequence ID" value="NZ_JAYFUL010000005.1"/>
</dbReference>
<comment type="similarity">
    <text evidence="1">Belongs to the glycosyltransferase 2 family.</text>
</comment>
<keyword evidence="5" id="KW-1185">Reference proteome</keyword>
<dbReference type="CDD" id="cd02526">
    <property type="entry name" value="GT2_RfbF_like"/>
    <property type="match status" value="1"/>
</dbReference>
<evidence type="ECO:0000313" key="5">
    <source>
        <dbReference type="Proteomes" id="UP001304671"/>
    </source>
</evidence>
<dbReference type="PANTHER" id="PTHR43179">
    <property type="entry name" value="RHAMNOSYLTRANSFERASE WBBL"/>
    <property type="match status" value="1"/>
</dbReference>
<evidence type="ECO:0000313" key="4">
    <source>
        <dbReference type="EMBL" id="MEA5256984.1"/>
    </source>
</evidence>
<evidence type="ECO:0000256" key="2">
    <source>
        <dbReference type="ARBA" id="ARBA00022676"/>
    </source>
</evidence>
<dbReference type="SUPFAM" id="SSF53448">
    <property type="entry name" value="Nucleotide-diphospho-sugar transferases"/>
    <property type="match status" value="1"/>
</dbReference>
<evidence type="ECO:0000256" key="3">
    <source>
        <dbReference type="ARBA" id="ARBA00022679"/>
    </source>
</evidence>
<organism evidence="4 5">
    <name type="scientific">Arcicella aquatica</name>
    <dbReference type="NCBI Taxonomy" id="217141"/>
    <lineage>
        <taxon>Bacteria</taxon>
        <taxon>Pseudomonadati</taxon>
        <taxon>Bacteroidota</taxon>
        <taxon>Cytophagia</taxon>
        <taxon>Cytophagales</taxon>
        <taxon>Flectobacillaceae</taxon>
        <taxon>Arcicella</taxon>
    </lineage>
</organism>
<reference evidence="4 5" key="1">
    <citation type="submission" date="2023-12" db="EMBL/GenBank/DDBJ databases">
        <title>Novel species of the genus Arcicella isolated from rivers.</title>
        <authorList>
            <person name="Lu H."/>
        </authorList>
    </citation>
    <scope>NUCLEOTIDE SEQUENCE [LARGE SCALE GENOMIC DNA]</scope>
    <source>
        <strain evidence="4 5">LMG 21963</strain>
    </source>
</reference>
<name>A0ABU5QJW0_9BACT</name>
<gene>
    <name evidence="4" type="ORF">VB264_04250</name>
</gene>
<keyword evidence="3" id="KW-0808">Transferase</keyword>
<proteinExistence type="inferred from homology"/>
<dbReference type="Gene3D" id="3.90.550.10">
    <property type="entry name" value="Spore Coat Polysaccharide Biosynthesis Protein SpsA, Chain A"/>
    <property type="match status" value="1"/>
</dbReference>
<accession>A0ABU5QJW0</accession>
<dbReference type="EMBL" id="JAYFUL010000005">
    <property type="protein sequence ID" value="MEA5256984.1"/>
    <property type="molecule type" value="Genomic_DNA"/>
</dbReference>
<protein>
    <submittedName>
        <fullName evidence="4">Glycosyltransferase family 2 protein</fullName>
    </submittedName>
</protein>
<keyword evidence="2" id="KW-0328">Glycosyltransferase</keyword>
<comment type="caution">
    <text evidence="4">The sequence shown here is derived from an EMBL/GenBank/DDBJ whole genome shotgun (WGS) entry which is preliminary data.</text>
</comment>
<dbReference type="Proteomes" id="UP001304671">
    <property type="component" value="Unassembled WGS sequence"/>
</dbReference>
<dbReference type="InterPro" id="IPR029044">
    <property type="entry name" value="Nucleotide-diphossugar_trans"/>
</dbReference>